<dbReference type="EMBL" id="CH473972">
    <property type="protein sequence ID" value="EDL92635.1"/>
    <property type="molecule type" value="Genomic_DNA"/>
</dbReference>
<evidence type="ECO:0000313" key="1">
    <source>
        <dbReference type="EMBL" id="EDL92635.1"/>
    </source>
</evidence>
<reference evidence="2" key="1">
    <citation type="submission" date="2005-09" db="EMBL/GenBank/DDBJ databases">
        <authorList>
            <person name="Mural R.J."/>
            <person name="Li P.W."/>
            <person name="Adams M.D."/>
            <person name="Amanatides P.G."/>
            <person name="Baden-Tillson H."/>
            <person name="Barnstead M."/>
            <person name="Chin S.H."/>
            <person name="Dew I."/>
            <person name="Evans C.A."/>
            <person name="Ferriera S."/>
            <person name="Flanigan M."/>
            <person name="Fosler C."/>
            <person name="Glodek A."/>
            <person name="Gu Z."/>
            <person name="Holt R.A."/>
            <person name="Jennings D."/>
            <person name="Kraft C.L."/>
            <person name="Lu F."/>
            <person name="Nguyen T."/>
            <person name="Nusskern D.R."/>
            <person name="Pfannkoch C.M."/>
            <person name="Sitter C."/>
            <person name="Sutton G.G."/>
            <person name="Venter J.C."/>
            <person name="Wang Z."/>
            <person name="Woodage T."/>
            <person name="Zheng X.H."/>
            <person name="Zhong F."/>
        </authorList>
    </citation>
    <scope>NUCLEOTIDE SEQUENCE [LARGE SCALE GENOMIC DNA]</scope>
    <source>
        <strain>BN</strain>
        <strain evidence="2">Sprague-Dawley</strain>
    </source>
</reference>
<evidence type="ECO:0000313" key="2">
    <source>
        <dbReference type="Proteomes" id="UP000234681"/>
    </source>
</evidence>
<name>A6IZF7_RAT</name>
<dbReference type="AlphaFoldDB" id="A6IZF7"/>
<dbReference type="Proteomes" id="UP000234681">
    <property type="component" value="Chromosome 19"/>
</dbReference>
<accession>A6IZF7</accession>
<protein>
    <submittedName>
        <fullName evidence="1">RCG51516</fullName>
    </submittedName>
</protein>
<proteinExistence type="predicted"/>
<gene>
    <name evidence="1" type="ORF">rCG_51516</name>
</gene>
<organism evidence="1 2">
    <name type="scientific">Rattus norvegicus</name>
    <name type="common">Rat</name>
    <dbReference type="NCBI Taxonomy" id="10116"/>
    <lineage>
        <taxon>Eukaryota</taxon>
        <taxon>Metazoa</taxon>
        <taxon>Chordata</taxon>
        <taxon>Craniata</taxon>
        <taxon>Vertebrata</taxon>
        <taxon>Euteleostomi</taxon>
        <taxon>Mammalia</taxon>
        <taxon>Eutheria</taxon>
        <taxon>Euarchontoglires</taxon>
        <taxon>Glires</taxon>
        <taxon>Rodentia</taxon>
        <taxon>Myomorpha</taxon>
        <taxon>Muroidea</taxon>
        <taxon>Muridae</taxon>
        <taxon>Murinae</taxon>
        <taxon>Rattus</taxon>
    </lineage>
</organism>
<feature type="non-terminal residue" evidence="1">
    <location>
        <position position="68"/>
    </location>
</feature>
<sequence length="68" mass="7758">MEQQPDSWTFHSQLPIVVGLVGLQPTYDWNEPSINRSRVLKTLPGFNWMIFVSWVKVTLGGEINIQTG</sequence>